<organism evidence="2 3">
    <name type="scientific">Kitasatospora acidiphila</name>
    <dbReference type="NCBI Taxonomy" id="2567942"/>
    <lineage>
        <taxon>Bacteria</taxon>
        <taxon>Bacillati</taxon>
        <taxon>Actinomycetota</taxon>
        <taxon>Actinomycetes</taxon>
        <taxon>Kitasatosporales</taxon>
        <taxon>Streptomycetaceae</taxon>
        <taxon>Kitasatospora</taxon>
    </lineage>
</organism>
<feature type="compositionally biased region" description="Gly residues" evidence="1">
    <location>
        <begin position="53"/>
        <end position="62"/>
    </location>
</feature>
<dbReference type="InterPro" id="IPR035172">
    <property type="entry name" value="DUF5302"/>
</dbReference>
<keyword evidence="3" id="KW-1185">Reference proteome</keyword>
<evidence type="ECO:0000313" key="2">
    <source>
        <dbReference type="EMBL" id="TQF04126.1"/>
    </source>
</evidence>
<evidence type="ECO:0000256" key="1">
    <source>
        <dbReference type="SAM" id="MobiDB-lite"/>
    </source>
</evidence>
<accession>A0A540W538</accession>
<dbReference type="RefSeq" id="WP_141634714.1">
    <property type="nucleotide sequence ID" value="NZ_VIGB01000003.1"/>
</dbReference>
<protein>
    <recommendedName>
        <fullName evidence="4">DUF5302 domain-containing protein</fullName>
    </recommendedName>
</protein>
<dbReference type="Pfam" id="PF17227">
    <property type="entry name" value="DUF5302"/>
    <property type="match status" value="1"/>
</dbReference>
<dbReference type="Proteomes" id="UP000319103">
    <property type="component" value="Unassembled WGS sequence"/>
</dbReference>
<feature type="region of interest" description="Disordered" evidence="1">
    <location>
        <begin position="1"/>
        <end position="85"/>
    </location>
</feature>
<evidence type="ECO:0000313" key="3">
    <source>
        <dbReference type="Proteomes" id="UP000319103"/>
    </source>
</evidence>
<gene>
    <name evidence="2" type="ORF">E6W39_20190</name>
</gene>
<name>A0A540W538_9ACTN</name>
<dbReference type="EMBL" id="VIGB01000003">
    <property type="protein sequence ID" value="TQF04126.1"/>
    <property type="molecule type" value="Genomic_DNA"/>
</dbReference>
<reference evidence="2 3" key="1">
    <citation type="submission" date="2019-06" db="EMBL/GenBank/DDBJ databases">
        <title>Description of Kitasatospora acidophila sp. nov. isolated from pine grove soil, and reclassification of Streptomyces novaecaesareae to Kitasatospora novaeceasareae comb. nov.</title>
        <authorList>
            <person name="Kim M.J."/>
        </authorList>
    </citation>
    <scope>NUCLEOTIDE SEQUENCE [LARGE SCALE GENOMIC DNA]</scope>
    <source>
        <strain evidence="2 3">MMS16-CNU292</strain>
    </source>
</reference>
<sequence>MNSTEPSAAEHEEGSPAPEAAPDSVTDADDTADTTDVKAKFLAALQQKKGSRGDGAGGGPGGNSKIHSTHGAAGGKRTFRRKSGG</sequence>
<comment type="caution">
    <text evidence="2">The sequence shown here is derived from an EMBL/GenBank/DDBJ whole genome shotgun (WGS) entry which is preliminary data.</text>
</comment>
<proteinExistence type="predicted"/>
<evidence type="ECO:0008006" key="4">
    <source>
        <dbReference type="Google" id="ProtNLM"/>
    </source>
</evidence>
<dbReference type="AlphaFoldDB" id="A0A540W538"/>